<organism evidence="2 3">
    <name type="scientific">Gaetbulibacter jejuensis</name>
    <dbReference type="NCBI Taxonomy" id="584607"/>
    <lineage>
        <taxon>Bacteria</taxon>
        <taxon>Pseudomonadati</taxon>
        <taxon>Bacteroidota</taxon>
        <taxon>Flavobacteriia</taxon>
        <taxon>Flavobacteriales</taxon>
        <taxon>Flavobacteriaceae</taxon>
        <taxon>Gaetbulibacter</taxon>
    </lineage>
</organism>
<keyword evidence="2" id="KW-0378">Hydrolase</keyword>
<gene>
    <name evidence="2" type="ORF">GCM10009431_17620</name>
</gene>
<evidence type="ECO:0000313" key="2">
    <source>
        <dbReference type="EMBL" id="GAA0743947.1"/>
    </source>
</evidence>
<dbReference type="InterPro" id="IPR012337">
    <property type="entry name" value="RNaseH-like_sf"/>
</dbReference>
<keyword evidence="2" id="KW-0269">Exonuclease</keyword>
<dbReference type="NCBIfam" id="TIGR00573">
    <property type="entry name" value="dnaq"/>
    <property type="match status" value="1"/>
</dbReference>
<dbReference type="SMART" id="SM00479">
    <property type="entry name" value="EXOIII"/>
    <property type="match status" value="1"/>
</dbReference>
<dbReference type="RefSeq" id="WP_343797563.1">
    <property type="nucleotide sequence ID" value="NZ_BAAAGF010000002.1"/>
</dbReference>
<protein>
    <submittedName>
        <fullName evidence="2">3'-5' exonuclease</fullName>
    </submittedName>
</protein>
<proteinExistence type="predicted"/>
<dbReference type="EMBL" id="BAAAGF010000002">
    <property type="protein sequence ID" value="GAA0743947.1"/>
    <property type="molecule type" value="Genomic_DNA"/>
</dbReference>
<dbReference type="InterPro" id="IPR036397">
    <property type="entry name" value="RNaseH_sf"/>
</dbReference>
<keyword evidence="3" id="KW-1185">Reference proteome</keyword>
<comment type="caution">
    <text evidence="2">The sequence shown here is derived from an EMBL/GenBank/DDBJ whole genome shotgun (WGS) entry which is preliminary data.</text>
</comment>
<feature type="domain" description="Exonuclease" evidence="1">
    <location>
        <begin position="36"/>
        <end position="208"/>
    </location>
</feature>
<reference evidence="2 3" key="1">
    <citation type="journal article" date="2019" name="Int. J. Syst. Evol. Microbiol.">
        <title>The Global Catalogue of Microorganisms (GCM) 10K type strain sequencing project: providing services to taxonomists for standard genome sequencing and annotation.</title>
        <authorList>
            <consortium name="The Broad Institute Genomics Platform"/>
            <consortium name="The Broad Institute Genome Sequencing Center for Infectious Disease"/>
            <person name="Wu L."/>
            <person name="Ma J."/>
        </authorList>
    </citation>
    <scope>NUCLEOTIDE SEQUENCE [LARGE SCALE GENOMIC DNA]</scope>
    <source>
        <strain evidence="2 3">JCM 15976</strain>
    </source>
</reference>
<dbReference type="Pfam" id="PF00929">
    <property type="entry name" value="RNase_T"/>
    <property type="match status" value="1"/>
</dbReference>
<dbReference type="InterPro" id="IPR013520">
    <property type="entry name" value="Ribonucl_H"/>
</dbReference>
<dbReference type="SUPFAM" id="SSF53098">
    <property type="entry name" value="Ribonuclease H-like"/>
    <property type="match status" value="1"/>
</dbReference>
<dbReference type="CDD" id="cd06127">
    <property type="entry name" value="DEDDh"/>
    <property type="match status" value="1"/>
</dbReference>
<dbReference type="GO" id="GO:0004527">
    <property type="term" value="F:exonuclease activity"/>
    <property type="evidence" value="ECO:0007669"/>
    <property type="project" value="UniProtKB-KW"/>
</dbReference>
<sequence>MLSFFKKQPEPNYPNYWLDYEALFTNSKGSELHNTRFVVLDTETTGFDYEKDRVLCIGAVEVYNNEINIANTFEVYIKQEHFNENTVEIHGIIKNERIETTTEEDALKLFLNYVGNSILVAHHARFDITMINKMLLRHNLPKLKNRVLDTVNLYRATRIKSNLIKQDKYTLDEIAENYVLDVSDRHTAAGDALLTAIIFLKTTTLLKTNKGLTLKKLFKL</sequence>
<evidence type="ECO:0000313" key="3">
    <source>
        <dbReference type="Proteomes" id="UP001500736"/>
    </source>
</evidence>
<dbReference type="Gene3D" id="3.30.420.10">
    <property type="entry name" value="Ribonuclease H-like superfamily/Ribonuclease H"/>
    <property type="match status" value="1"/>
</dbReference>
<dbReference type="PANTHER" id="PTHR30231:SF41">
    <property type="entry name" value="DNA POLYMERASE III SUBUNIT EPSILON"/>
    <property type="match status" value="1"/>
</dbReference>
<dbReference type="InterPro" id="IPR006054">
    <property type="entry name" value="DnaQ"/>
</dbReference>
<evidence type="ECO:0000259" key="1">
    <source>
        <dbReference type="SMART" id="SM00479"/>
    </source>
</evidence>
<dbReference type="PANTHER" id="PTHR30231">
    <property type="entry name" value="DNA POLYMERASE III SUBUNIT EPSILON"/>
    <property type="match status" value="1"/>
</dbReference>
<keyword evidence="2" id="KW-0540">Nuclease</keyword>
<accession>A0ABN1JP97</accession>
<name>A0ABN1JP97_9FLAO</name>
<dbReference type="Proteomes" id="UP001500736">
    <property type="component" value="Unassembled WGS sequence"/>
</dbReference>